<organism evidence="2 3">
    <name type="scientific">Flavobacterium profundi</name>
    <dbReference type="NCBI Taxonomy" id="1774945"/>
    <lineage>
        <taxon>Bacteria</taxon>
        <taxon>Pseudomonadati</taxon>
        <taxon>Bacteroidota</taxon>
        <taxon>Flavobacteriia</taxon>
        <taxon>Flavobacteriales</taxon>
        <taxon>Flavobacteriaceae</taxon>
        <taxon>Flavobacterium</taxon>
    </lineage>
</organism>
<dbReference type="SUPFAM" id="SSF50974">
    <property type="entry name" value="Nitrous oxide reductase, N-terminal domain"/>
    <property type="match status" value="1"/>
</dbReference>
<feature type="non-terminal residue" evidence="2">
    <location>
        <position position="728"/>
    </location>
</feature>
<reference evidence="3" key="1">
    <citation type="submission" date="2019-05" db="EMBL/GenBank/DDBJ databases">
        <title>Flavobacterium profundi sp. nov., isolated from a deep-sea seamount.</title>
        <authorList>
            <person name="Zhang D.-C."/>
        </authorList>
    </citation>
    <scope>NUCLEOTIDE SEQUENCE [LARGE SCALE GENOMIC DNA]</scope>
    <source>
        <strain evidence="3">TP390</strain>
    </source>
</reference>
<comment type="caution">
    <text evidence="2">The sequence shown here is derived from an EMBL/GenBank/DDBJ whole genome shotgun (WGS) entry which is preliminary data.</text>
</comment>
<proteinExistence type="predicted"/>
<keyword evidence="1" id="KW-0732">Signal</keyword>
<dbReference type="Proteomes" id="UP000431264">
    <property type="component" value="Unassembled WGS sequence"/>
</dbReference>
<feature type="signal peptide" evidence="1">
    <location>
        <begin position="1"/>
        <end position="24"/>
    </location>
</feature>
<dbReference type="Pfam" id="PF13573">
    <property type="entry name" value="SprB"/>
    <property type="match status" value="5"/>
</dbReference>
<name>A0A6I4IW92_9FLAO</name>
<keyword evidence="3" id="KW-1185">Reference proteome</keyword>
<dbReference type="AlphaFoldDB" id="A0A6I4IW92"/>
<sequence length="728" mass="73097">MTNMKQKITLLLFIISFLSWNGNAQTQFWSDTFEDVGAPSSGSRTPSVSEFSCGGPPATAYFKRTDVSSIALQSGTYTGFEGSKFWAAEDIDRGPTCTSNSISANQQVTWSGINISGKTNLSFKGFFAANNLGGWQGINWGASQDFVAFEYRIDGGAWVKALAFYSSEPAASAASTNTLDLDTNGDMIGDGPSLNYIFTEYSAAIVGTGTVLDIRLNCFSNATGVQEIAIDNFRLFEQSCNNPTVPTLAATVNPVCNGASTTLNITGTLNDATQWAIYTGSCGGSLVGTTASSTFVVTPTGPSTTYYIRGEGGCVTPGTCGSITINVSTVSLTPSSQTDVSCNGGSNGAASVNVATGGVGPYTYNWTPGNPTGDGTTSVTGLTAGTWTCTVTDANACTTSVNFTITQPTALALTPASQTNVACNGGSNGAAAVNIATGGAGGYTYNWTPGNPIGDGTTSVTGLTAGTWTCTVTDANGCTASQNFTITQPTALSLTPSSQTDVACNGGSNGAAAVNIATGGAGGYTYNWTPGNPTGDGTTSVTGLSAGTWTCTVTDANGCTASQNFTITQPTALALTPSSQTNVACNGGANGAAAVNTATGGAGGYTYNWTPGNPTGDGTTSVTGLTAGTWTCTVTDANGCTASQNFTITQPTALALTPSSQTNVACNGGANGAAAVNTATGGAGGYTYNWTPGNPTGDGTPSVTGLTAGTWTCTVTDANGCTTSQNFT</sequence>
<feature type="chain" id="PRO_5026133816" description="Ig-like domain-containing protein" evidence="1">
    <location>
        <begin position="25"/>
        <end position="728"/>
    </location>
</feature>
<dbReference type="InterPro" id="IPR011045">
    <property type="entry name" value="N2O_reductase_N"/>
</dbReference>
<dbReference type="Gene3D" id="2.60.40.740">
    <property type="match status" value="5"/>
</dbReference>
<gene>
    <name evidence="2" type="ORF">GOQ30_18165</name>
</gene>
<evidence type="ECO:0000256" key="1">
    <source>
        <dbReference type="SAM" id="SignalP"/>
    </source>
</evidence>
<evidence type="ECO:0008006" key="4">
    <source>
        <dbReference type="Google" id="ProtNLM"/>
    </source>
</evidence>
<evidence type="ECO:0000313" key="2">
    <source>
        <dbReference type="EMBL" id="MVO11100.1"/>
    </source>
</evidence>
<dbReference type="InterPro" id="IPR025667">
    <property type="entry name" value="SprB_repeat"/>
</dbReference>
<protein>
    <recommendedName>
        <fullName evidence="4">Ig-like domain-containing protein</fullName>
    </recommendedName>
</protein>
<accession>A0A6I4IW92</accession>
<dbReference type="EMBL" id="WQLW01000022">
    <property type="protein sequence ID" value="MVO11100.1"/>
    <property type="molecule type" value="Genomic_DNA"/>
</dbReference>
<evidence type="ECO:0000313" key="3">
    <source>
        <dbReference type="Proteomes" id="UP000431264"/>
    </source>
</evidence>